<dbReference type="HAMAP" id="MF_00141">
    <property type="entry name" value="EF_P"/>
    <property type="match status" value="1"/>
</dbReference>
<dbReference type="FunFam" id="2.40.50.140:FF:000009">
    <property type="entry name" value="Elongation factor P"/>
    <property type="match status" value="1"/>
</dbReference>
<dbReference type="Gene3D" id="2.30.30.30">
    <property type="match status" value="1"/>
</dbReference>
<organism evidence="12 13">
    <name type="scientific">Candidatus Taenaricola geysiri</name>
    <dbReference type="NCBI Taxonomy" id="1974752"/>
    <lineage>
        <taxon>Bacteria</taxon>
        <taxon>Pseudomonadati</taxon>
        <taxon>Candidatus Omnitrophota</taxon>
        <taxon>Candidatus Taenaricola</taxon>
    </lineage>
</organism>
<dbReference type="CDD" id="cd05794">
    <property type="entry name" value="S1_EF-P_repeat_2"/>
    <property type="match status" value="1"/>
</dbReference>
<name>A0A2J0LRZ9_9BACT</name>
<evidence type="ECO:0000256" key="4">
    <source>
        <dbReference type="ARBA" id="ARBA00022490"/>
    </source>
</evidence>
<feature type="domain" description="Elongation factor P C-terminal" evidence="10">
    <location>
        <begin position="129"/>
        <end position="184"/>
    </location>
</feature>
<dbReference type="GO" id="GO:0003746">
    <property type="term" value="F:translation elongation factor activity"/>
    <property type="evidence" value="ECO:0007669"/>
    <property type="project" value="UniProtKB-UniRule"/>
</dbReference>
<evidence type="ECO:0000256" key="1">
    <source>
        <dbReference type="ARBA" id="ARBA00004496"/>
    </source>
</evidence>
<dbReference type="PANTHER" id="PTHR30053:SF12">
    <property type="entry name" value="ELONGATION FACTOR P (EF-P) FAMILY PROTEIN"/>
    <property type="match status" value="1"/>
</dbReference>
<dbReference type="InterPro" id="IPR011768">
    <property type="entry name" value="Transl_elongation_fac_P"/>
</dbReference>
<evidence type="ECO:0000256" key="8">
    <source>
        <dbReference type="NCBIfam" id="TIGR00038"/>
    </source>
</evidence>
<accession>A0A2J0LRZ9</accession>
<sequence>MISANKFKNGITIVLDGTLYAIIWFQPVKPAKGGGFVRARLKSLKDGSVLERNFKSEDMVQEAFIEDRQLHYQYSSGDLYHFMDLETYEDCILSRQILGDAANFLKEDTQISGSLYDGKIIDIKLPTTIELKITYTEPGVKGDTARQSLKPATLETGAVVQVPLFVNEGDVIKIDTRTYEYSGRA</sequence>
<comment type="pathway">
    <text evidence="2 7">Protein biosynthesis; polypeptide chain elongation.</text>
</comment>
<evidence type="ECO:0000313" key="13">
    <source>
        <dbReference type="Proteomes" id="UP000231267"/>
    </source>
</evidence>
<dbReference type="Proteomes" id="UP000231267">
    <property type="component" value="Unassembled WGS sequence"/>
</dbReference>
<comment type="function">
    <text evidence="7">Involved in peptide bond synthesis. Stimulates efficient translation and peptide-bond synthesis on native or reconstituted 70S ribosomes in vitro. Probably functions indirectly by altering the affinity of the ribosome for aminoacyl-tRNA, thus increasing their reactivity as acceptors for peptidyl transferase.</text>
</comment>
<feature type="domain" description="Translation elongation factor P/YeiP central" evidence="11">
    <location>
        <begin position="67"/>
        <end position="121"/>
    </location>
</feature>
<dbReference type="Pfam" id="PF08207">
    <property type="entry name" value="EFP_N"/>
    <property type="match status" value="1"/>
</dbReference>
<dbReference type="SMART" id="SM00841">
    <property type="entry name" value="Elong-fact-P_C"/>
    <property type="match status" value="1"/>
</dbReference>
<comment type="similarity">
    <text evidence="3 7 9">Belongs to the elongation factor P family.</text>
</comment>
<protein>
    <recommendedName>
        <fullName evidence="7 8">Elongation factor P</fullName>
        <shortName evidence="7">EF-P</shortName>
    </recommendedName>
</protein>
<keyword evidence="4 7" id="KW-0963">Cytoplasm</keyword>
<comment type="caution">
    <text evidence="12">The sequence shown here is derived from an EMBL/GenBank/DDBJ whole genome shotgun (WGS) entry which is preliminary data.</text>
</comment>
<dbReference type="InterPro" id="IPR012340">
    <property type="entry name" value="NA-bd_OB-fold"/>
</dbReference>
<dbReference type="Pfam" id="PF09285">
    <property type="entry name" value="Elong-fact-P_C"/>
    <property type="match status" value="1"/>
</dbReference>
<dbReference type="NCBIfam" id="NF001810">
    <property type="entry name" value="PRK00529.1"/>
    <property type="match status" value="1"/>
</dbReference>
<evidence type="ECO:0000256" key="3">
    <source>
        <dbReference type="ARBA" id="ARBA00009479"/>
    </source>
</evidence>
<evidence type="ECO:0000256" key="7">
    <source>
        <dbReference type="HAMAP-Rule" id="MF_00141"/>
    </source>
</evidence>
<dbReference type="FunFam" id="2.30.30.30:FF:000003">
    <property type="entry name" value="Elongation factor P"/>
    <property type="match status" value="1"/>
</dbReference>
<evidence type="ECO:0000259" key="10">
    <source>
        <dbReference type="SMART" id="SM00841"/>
    </source>
</evidence>
<evidence type="ECO:0000256" key="6">
    <source>
        <dbReference type="ARBA" id="ARBA00022917"/>
    </source>
</evidence>
<dbReference type="InterPro" id="IPR013185">
    <property type="entry name" value="Transl_elong_KOW-like"/>
</dbReference>
<gene>
    <name evidence="7 12" type="primary">efp</name>
    <name evidence="12" type="ORF">COW11_02350</name>
</gene>
<dbReference type="PANTHER" id="PTHR30053">
    <property type="entry name" value="ELONGATION FACTOR P"/>
    <property type="match status" value="1"/>
</dbReference>
<dbReference type="Gene3D" id="2.40.50.140">
    <property type="entry name" value="Nucleic acid-binding proteins"/>
    <property type="match status" value="2"/>
</dbReference>
<dbReference type="SMART" id="SM01185">
    <property type="entry name" value="EFP"/>
    <property type="match status" value="1"/>
</dbReference>
<evidence type="ECO:0000256" key="9">
    <source>
        <dbReference type="RuleBase" id="RU004389"/>
    </source>
</evidence>
<dbReference type="Pfam" id="PF01132">
    <property type="entry name" value="EFP"/>
    <property type="match status" value="1"/>
</dbReference>
<dbReference type="InterPro" id="IPR008991">
    <property type="entry name" value="Translation_prot_SH3-like_sf"/>
</dbReference>
<evidence type="ECO:0000256" key="2">
    <source>
        <dbReference type="ARBA" id="ARBA00004815"/>
    </source>
</evidence>
<dbReference type="GO" id="GO:0043043">
    <property type="term" value="P:peptide biosynthetic process"/>
    <property type="evidence" value="ECO:0007669"/>
    <property type="project" value="InterPro"/>
</dbReference>
<dbReference type="NCBIfam" id="TIGR00038">
    <property type="entry name" value="efp"/>
    <property type="match status" value="1"/>
</dbReference>
<dbReference type="FunFam" id="2.40.50.140:FF:000004">
    <property type="entry name" value="Elongation factor P"/>
    <property type="match status" value="1"/>
</dbReference>
<dbReference type="SUPFAM" id="SSF50104">
    <property type="entry name" value="Translation proteins SH3-like domain"/>
    <property type="match status" value="1"/>
</dbReference>
<dbReference type="InterPro" id="IPR020599">
    <property type="entry name" value="Transl_elong_fac_P/YeiP"/>
</dbReference>
<dbReference type="GO" id="GO:0005829">
    <property type="term" value="C:cytosol"/>
    <property type="evidence" value="ECO:0007669"/>
    <property type="project" value="UniProtKB-ARBA"/>
</dbReference>
<dbReference type="InterPro" id="IPR013852">
    <property type="entry name" value="Transl_elong_P/YeiP_CS"/>
</dbReference>
<dbReference type="AlphaFoldDB" id="A0A2J0LRZ9"/>
<keyword evidence="5 7" id="KW-0251">Elongation factor</keyword>
<dbReference type="InterPro" id="IPR014722">
    <property type="entry name" value="Rib_uL2_dom2"/>
</dbReference>
<dbReference type="InterPro" id="IPR015365">
    <property type="entry name" value="Elong-fact-P_C"/>
</dbReference>
<dbReference type="SUPFAM" id="SSF50249">
    <property type="entry name" value="Nucleic acid-binding proteins"/>
    <property type="match status" value="2"/>
</dbReference>
<evidence type="ECO:0000313" key="12">
    <source>
        <dbReference type="EMBL" id="PIW66617.1"/>
    </source>
</evidence>
<dbReference type="EMBL" id="PFGP01000050">
    <property type="protein sequence ID" value="PIW66617.1"/>
    <property type="molecule type" value="Genomic_DNA"/>
</dbReference>
<dbReference type="CDD" id="cd04470">
    <property type="entry name" value="S1_EF-P_repeat_1"/>
    <property type="match status" value="1"/>
</dbReference>
<evidence type="ECO:0000259" key="11">
    <source>
        <dbReference type="SMART" id="SM01185"/>
    </source>
</evidence>
<evidence type="ECO:0000256" key="5">
    <source>
        <dbReference type="ARBA" id="ARBA00022768"/>
    </source>
</evidence>
<reference evidence="12 13" key="1">
    <citation type="submission" date="2017-09" db="EMBL/GenBank/DDBJ databases">
        <title>Depth-based differentiation of microbial function through sediment-hosted aquifers and enrichment of novel symbionts in the deep terrestrial subsurface.</title>
        <authorList>
            <person name="Probst A.J."/>
            <person name="Ladd B."/>
            <person name="Jarett J.K."/>
            <person name="Geller-Mcgrath D.E."/>
            <person name="Sieber C.M."/>
            <person name="Emerson J.B."/>
            <person name="Anantharaman K."/>
            <person name="Thomas B.C."/>
            <person name="Malmstrom R."/>
            <person name="Stieglmeier M."/>
            <person name="Klingl A."/>
            <person name="Woyke T."/>
            <person name="Ryan C.M."/>
            <person name="Banfield J.F."/>
        </authorList>
    </citation>
    <scope>NUCLEOTIDE SEQUENCE [LARGE SCALE GENOMIC DNA]</scope>
    <source>
        <strain evidence="12">CG12_big_fil_rev_8_21_14_0_65_43_15</strain>
    </source>
</reference>
<keyword evidence="6 7" id="KW-0648">Protein biosynthesis</keyword>
<dbReference type="PIRSF" id="PIRSF005901">
    <property type="entry name" value="EF-P"/>
    <property type="match status" value="1"/>
</dbReference>
<comment type="subcellular location">
    <subcellularLocation>
        <location evidence="1 7">Cytoplasm</location>
    </subcellularLocation>
</comment>
<dbReference type="PROSITE" id="PS01275">
    <property type="entry name" value="EFP"/>
    <property type="match status" value="1"/>
</dbReference>
<proteinExistence type="inferred from homology"/>
<dbReference type="InterPro" id="IPR001059">
    <property type="entry name" value="Transl_elong_P/YeiP_cen"/>
</dbReference>
<dbReference type="UniPathway" id="UPA00345"/>